<reference evidence="1 2" key="1">
    <citation type="journal article" date="2012" name="J. Virol.">
        <title>Complete Genome Sequences of 138 Mycobacteriophages.</title>
        <authorList>
            <consortium name="the Science Education Alliance Phage Hunters Advancing Genomics and Evolutionary Science Program"/>
            <consortium name="the KwaZulu-Natal Research Institute for Tuberculosis and HIV Mycobacterial Genetics Course Students"/>
            <consortium name="the Phage Hunters Integrating Research and Education Program"/>
            <person name="Hatfull G.F."/>
        </authorList>
    </citation>
    <scope>NUCLEOTIDE SEQUENCE [LARGE SCALE GENOMIC DNA]</scope>
</reference>
<dbReference type="Proteomes" id="UP000008902">
    <property type="component" value="Segment"/>
</dbReference>
<dbReference type="GeneID" id="18565164"/>
<dbReference type="OrthoDB" id="12907at10239"/>
<dbReference type="RefSeq" id="YP_009017205.1">
    <property type="nucleotide sequence ID" value="NC_023731.1"/>
</dbReference>
<dbReference type="EMBL" id="JN408461">
    <property type="protein sequence ID" value="AEL17886.1"/>
    <property type="molecule type" value="Genomic_DNA"/>
</dbReference>
<evidence type="ECO:0000313" key="1">
    <source>
        <dbReference type="EMBL" id="AEL17886.1"/>
    </source>
</evidence>
<evidence type="ECO:0000313" key="2">
    <source>
        <dbReference type="Proteomes" id="UP000008902"/>
    </source>
</evidence>
<protein>
    <submittedName>
        <fullName evidence="1">Uncharacterized protein</fullName>
    </submittedName>
</protein>
<accession>G1JV32</accession>
<gene>
    <name evidence="1" type="primary">74</name>
    <name evidence="1" type="ORF">TRIXIE_74</name>
</gene>
<dbReference type="InterPro" id="IPR035405">
    <property type="entry name" value="GP70"/>
</dbReference>
<keyword evidence="2" id="KW-1185">Reference proteome</keyword>
<organism evidence="1 2">
    <name type="scientific">Mycobacterium phage Trixie</name>
    <dbReference type="NCBI Taxonomy" id="1071503"/>
    <lineage>
        <taxon>Viruses</taxon>
        <taxon>Duplodnaviria</taxon>
        <taxon>Heunggongvirae</taxon>
        <taxon>Uroviricota</taxon>
        <taxon>Caudoviricetes</taxon>
        <taxon>Fromanvirus</taxon>
        <taxon>Fromanvirus trixie</taxon>
    </lineage>
</organism>
<name>G1JV32_9CAUD</name>
<dbReference type="KEGG" id="vg:18565164"/>
<dbReference type="Pfam" id="PF17429">
    <property type="entry name" value="GP70"/>
    <property type="match status" value="1"/>
</dbReference>
<sequence>MALSRIARFFPEAITSPVETLVNEPGWLYAQKCEVWWRGQEHLPPSTVLITYRSPLVKVTGKMYRPVADLILSANKFEVVGSGEREDRSWWGEKGEFLFARMTHAEEFSSGPLDGLQIREKLMAATAEALGYVLAAA</sequence>
<proteinExistence type="predicted"/>